<dbReference type="RefSeq" id="WP_162670289.1">
    <property type="nucleotide sequence ID" value="NZ_LR593886.1"/>
</dbReference>
<dbReference type="AlphaFoldDB" id="A0A6P2D3Q5"/>
<dbReference type="Proteomes" id="UP000464178">
    <property type="component" value="Chromosome"/>
</dbReference>
<organism evidence="1 2">
    <name type="scientific">Gemmata massiliana</name>
    <dbReference type="NCBI Taxonomy" id="1210884"/>
    <lineage>
        <taxon>Bacteria</taxon>
        <taxon>Pseudomonadati</taxon>
        <taxon>Planctomycetota</taxon>
        <taxon>Planctomycetia</taxon>
        <taxon>Gemmatales</taxon>
        <taxon>Gemmataceae</taxon>
        <taxon>Gemmata</taxon>
    </lineage>
</organism>
<evidence type="ECO:0000313" key="2">
    <source>
        <dbReference type="Proteomes" id="UP000464178"/>
    </source>
</evidence>
<reference evidence="1 2" key="1">
    <citation type="submission" date="2019-05" db="EMBL/GenBank/DDBJ databases">
        <authorList>
            <consortium name="Science for Life Laboratories"/>
        </authorList>
    </citation>
    <scope>NUCLEOTIDE SEQUENCE [LARGE SCALE GENOMIC DNA]</scope>
    <source>
        <strain evidence="1">Soil9</strain>
    </source>
</reference>
<name>A0A6P2D3Q5_9BACT</name>
<dbReference type="KEGG" id="gms:SOIL9_17730"/>
<keyword evidence="2" id="KW-1185">Reference proteome</keyword>
<evidence type="ECO:0000313" key="1">
    <source>
        <dbReference type="EMBL" id="VTR95941.1"/>
    </source>
</evidence>
<dbReference type="EMBL" id="LR593886">
    <property type="protein sequence ID" value="VTR95941.1"/>
    <property type="molecule type" value="Genomic_DNA"/>
</dbReference>
<gene>
    <name evidence="1" type="ORF">SOIL9_17730</name>
</gene>
<sequence length="267" mass="30814">MYDSQAPWVELYHALMDYDGVDAYTDLLEMWPDRHPEELHWLATFADRGERRAAEADEDLCRLYAASRVTSILLLRFQTGRADGTDYTGPPISVDGYQLFHEALGFRVPEATPFHPFFHEIIRVQPATTAGAPIEVVNYQWPPLMLGDMMYCRAGCVVTGGADHVVQDVAEHSRLYWAFRRKHRPYEDQSHRWGGNSQWRTRLRRDYQSPNGFRYNVDGEVSLNEATGVIEGVEVPAVIELVRHRCLICTNINGFDLYPYSYTYTER</sequence>
<proteinExistence type="predicted"/>
<protein>
    <submittedName>
        <fullName evidence="1">Uncharacterized protein</fullName>
    </submittedName>
</protein>
<accession>A0A6P2D3Q5</accession>